<organism evidence="4">
    <name type="scientific">gut metagenome</name>
    <dbReference type="NCBI Taxonomy" id="749906"/>
    <lineage>
        <taxon>unclassified sequences</taxon>
        <taxon>metagenomes</taxon>
        <taxon>organismal metagenomes</taxon>
    </lineage>
</organism>
<evidence type="ECO:0000256" key="3">
    <source>
        <dbReference type="ARBA" id="ARBA00023027"/>
    </source>
</evidence>
<dbReference type="GO" id="GO:0016491">
    <property type="term" value="F:oxidoreductase activity"/>
    <property type="evidence" value="ECO:0007669"/>
    <property type="project" value="UniProtKB-KW"/>
</dbReference>
<dbReference type="Gene3D" id="3.40.718.10">
    <property type="entry name" value="Isopropylmalate Dehydrogenase"/>
    <property type="match status" value="1"/>
</dbReference>
<evidence type="ECO:0000313" key="4">
    <source>
        <dbReference type="EMBL" id="EJX03251.1"/>
    </source>
</evidence>
<comment type="caution">
    <text evidence="4">The sequence shown here is derived from an EMBL/GenBank/DDBJ whole genome shotgun (WGS) entry which is preliminary data.</text>
</comment>
<dbReference type="PANTHER" id="PTHR30004">
    <property type="entry name" value="4-HYDROXYTHREONINE-4-PHOSPHATE DEHYDROGENASE"/>
    <property type="match status" value="1"/>
</dbReference>
<protein>
    <submittedName>
        <fullName evidence="4">4-hydroxythreonine-4-phosphate dehydrogenase</fullName>
    </submittedName>
</protein>
<keyword evidence="1" id="KW-0479">Metal-binding</keyword>
<dbReference type="GO" id="GO:0051287">
    <property type="term" value="F:NAD binding"/>
    <property type="evidence" value="ECO:0007669"/>
    <property type="project" value="InterPro"/>
</dbReference>
<dbReference type="Pfam" id="PF04166">
    <property type="entry name" value="PdxA"/>
    <property type="match status" value="1"/>
</dbReference>
<evidence type="ECO:0000256" key="1">
    <source>
        <dbReference type="ARBA" id="ARBA00022723"/>
    </source>
</evidence>
<feature type="non-terminal residue" evidence="4">
    <location>
        <position position="174"/>
    </location>
</feature>
<reference evidence="4" key="1">
    <citation type="journal article" date="2012" name="PLoS ONE">
        <title>Gene sets for utilization of primary and secondary nutrition supplies in the distal gut of endangered iberian lynx.</title>
        <authorList>
            <person name="Alcaide M."/>
            <person name="Messina E."/>
            <person name="Richter M."/>
            <person name="Bargiela R."/>
            <person name="Peplies J."/>
            <person name="Huws S.A."/>
            <person name="Newbold C.J."/>
            <person name="Golyshin P.N."/>
            <person name="Simon M.A."/>
            <person name="Lopez G."/>
            <person name="Yakimov M.M."/>
            <person name="Ferrer M."/>
        </authorList>
    </citation>
    <scope>NUCLEOTIDE SEQUENCE</scope>
</reference>
<dbReference type="GO" id="GO:0046872">
    <property type="term" value="F:metal ion binding"/>
    <property type="evidence" value="ECO:0007669"/>
    <property type="project" value="UniProtKB-KW"/>
</dbReference>
<gene>
    <name evidence="4" type="ORF">EVA_08642</name>
</gene>
<keyword evidence="3" id="KW-0520">NAD</keyword>
<dbReference type="SUPFAM" id="SSF53659">
    <property type="entry name" value="Isocitrate/Isopropylmalate dehydrogenase-like"/>
    <property type="match status" value="1"/>
</dbReference>
<dbReference type="AlphaFoldDB" id="J9CSS1"/>
<sequence length="174" mass="19240">MSNKPILGVLLGNSAGVGPELVAKLAVMDYYKDYCRPVIIGDMRMFERGLQVVGGDVPHYTITDLTECDWDKGYPVLDLKDQDPEKVPYGVADVYCGASDLHQLDTAVDLCKAGKIEGFLFGPFHKGAMKMAGMHVESEHTYLAEKFDLTTPFCEVNMMDDLMTVRTTSHIPIS</sequence>
<evidence type="ECO:0000256" key="2">
    <source>
        <dbReference type="ARBA" id="ARBA00023002"/>
    </source>
</evidence>
<dbReference type="EMBL" id="AMCI01002238">
    <property type="protein sequence ID" value="EJX03251.1"/>
    <property type="molecule type" value="Genomic_DNA"/>
</dbReference>
<dbReference type="PANTHER" id="PTHR30004:SF3">
    <property type="entry name" value="4-HYDROXYTHREONINE-4-PHOSPHATE DEHYDROGENASE 2-RELATED"/>
    <property type="match status" value="1"/>
</dbReference>
<accession>J9CSS1</accession>
<dbReference type="InterPro" id="IPR005255">
    <property type="entry name" value="PdxA_fam"/>
</dbReference>
<keyword evidence="2" id="KW-0560">Oxidoreductase</keyword>
<proteinExistence type="predicted"/>
<name>J9CSS1_9ZZZZ</name>